<reference evidence="5 6" key="1">
    <citation type="submission" date="2019-02" db="EMBL/GenBank/DDBJ databases">
        <title>Arundinibacter roseus gen. nov., sp. nov., a new member of the family Cytophagaceae.</title>
        <authorList>
            <person name="Szuroczki S."/>
            <person name="Khayer B."/>
            <person name="Sproer C."/>
            <person name="Toumi M."/>
            <person name="Szabo A."/>
            <person name="Felfoldi T."/>
            <person name="Schumann P."/>
            <person name="Toth E."/>
        </authorList>
    </citation>
    <scope>NUCLEOTIDE SEQUENCE [LARGE SCALE GENOMIC DNA]</scope>
    <source>
        <strain evidence="5 6">DMA-k-7a</strain>
    </source>
</reference>
<comment type="caution">
    <text evidence="5">The sequence shown here is derived from an EMBL/GenBank/DDBJ whole genome shotgun (WGS) entry which is preliminary data.</text>
</comment>
<dbReference type="PANTHER" id="PTHR33204">
    <property type="entry name" value="TRANSCRIPTIONAL REGULATOR, MARR FAMILY"/>
    <property type="match status" value="1"/>
</dbReference>
<dbReference type="SUPFAM" id="SSF46785">
    <property type="entry name" value="Winged helix' DNA-binding domain"/>
    <property type="match status" value="1"/>
</dbReference>
<evidence type="ECO:0000256" key="3">
    <source>
        <dbReference type="ARBA" id="ARBA00023163"/>
    </source>
</evidence>
<dbReference type="PROSITE" id="PS51118">
    <property type="entry name" value="HTH_HXLR"/>
    <property type="match status" value="1"/>
</dbReference>
<dbReference type="InterPro" id="IPR036390">
    <property type="entry name" value="WH_DNA-bd_sf"/>
</dbReference>
<proteinExistence type="predicted"/>
<evidence type="ECO:0000256" key="1">
    <source>
        <dbReference type="ARBA" id="ARBA00023015"/>
    </source>
</evidence>
<evidence type="ECO:0000313" key="5">
    <source>
        <dbReference type="EMBL" id="TDB61201.1"/>
    </source>
</evidence>
<dbReference type="AlphaFoldDB" id="A0A4R4K408"/>
<protein>
    <submittedName>
        <fullName evidence="5">Transcriptional regulator</fullName>
    </submittedName>
</protein>
<dbReference type="InterPro" id="IPR002577">
    <property type="entry name" value="HTH_HxlR"/>
</dbReference>
<organism evidence="5 6">
    <name type="scientific">Arundinibacter roseus</name>
    <dbReference type="NCBI Taxonomy" id="2070510"/>
    <lineage>
        <taxon>Bacteria</taxon>
        <taxon>Pseudomonadati</taxon>
        <taxon>Bacteroidota</taxon>
        <taxon>Cytophagia</taxon>
        <taxon>Cytophagales</taxon>
        <taxon>Spirosomataceae</taxon>
        <taxon>Arundinibacter</taxon>
    </lineage>
</organism>
<dbReference type="OrthoDB" id="8231503at2"/>
<dbReference type="InterPro" id="IPR036388">
    <property type="entry name" value="WH-like_DNA-bd_sf"/>
</dbReference>
<keyword evidence="3" id="KW-0804">Transcription</keyword>
<keyword evidence="2" id="KW-0238">DNA-binding</keyword>
<dbReference type="Gene3D" id="1.10.10.10">
    <property type="entry name" value="Winged helix-like DNA-binding domain superfamily/Winged helix DNA-binding domain"/>
    <property type="match status" value="1"/>
</dbReference>
<evidence type="ECO:0000259" key="4">
    <source>
        <dbReference type="PROSITE" id="PS51118"/>
    </source>
</evidence>
<gene>
    <name evidence="5" type="ORF">EZE20_20075</name>
</gene>
<keyword evidence="6" id="KW-1185">Reference proteome</keyword>
<dbReference type="GO" id="GO:0003677">
    <property type="term" value="F:DNA binding"/>
    <property type="evidence" value="ECO:0007669"/>
    <property type="project" value="UniProtKB-KW"/>
</dbReference>
<feature type="domain" description="HTH hxlR-type" evidence="4">
    <location>
        <begin position="31"/>
        <end position="130"/>
    </location>
</feature>
<dbReference type="PANTHER" id="PTHR33204:SF39">
    <property type="entry name" value="TRANSCRIPTIONAL REGULATORY PROTEIN"/>
    <property type="match status" value="1"/>
</dbReference>
<keyword evidence="1" id="KW-0805">Transcription regulation</keyword>
<dbReference type="Proteomes" id="UP000295706">
    <property type="component" value="Unassembled WGS sequence"/>
</dbReference>
<dbReference type="EMBL" id="SMJU01000015">
    <property type="protein sequence ID" value="TDB61201.1"/>
    <property type="molecule type" value="Genomic_DNA"/>
</dbReference>
<sequence>MEVTNTEDKKLNPEKNLHLIFARARNQELACPVRDVIHRISDKWSLLSILALGSRGTLRFNELKKEIGDVSQRMLTVTLRNLETDGFVTRTLFPEVPPRVEYTLTDLGKGLLQQALLLADWANDALPEIVESRKKFTKK</sequence>
<evidence type="ECO:0000256" key="2">
    <source>
        <dbReference type="ARBA" id="ARBA00023125"/>
    </source>
</evidence>
<name>A0A4R4K408_9BACT</name>
<dbReference type="Pfam" id="PF01638">
    <property type="entry name" value="HxlR"/>
    <property type="match status" value="1"/>
</dbReference>
<accession>A0A4R4K408</accession>
<evidence type="ECO:0000313" key="6">
    <source>
        <dbReference type="Proteomes" id="UP000295706"/>
    </source>
</evidence>